<dbReference type="PRINTS" id="PR00021">
    <property type="entry name" value="PRORICH"/>
</dbReference>
<sequence length="162" mass="17819">MSSEQQKQPCAPPPQLQQQQVKLPCQPPPQEPCVPKVPEPCHPKVPEPCHPKVPEPCHPKVPEPCNPTVPDPCPPTVTPAPAQQKTKQKNCTQREVGYSQKVPDPGTAKYKEVNIINVPQPGNPKVPEPGYPKVPDQGQNKYPQPYPLPVTPGPDQQKTKQK</sequence>
<dbReference type="AlphaFoldDB" id="G3TFM6"/>
<dbReference type="Proteomes" id="UP000007646">
    <property type="component" value="Unassembled WGS sequence"/>
</dbReference>
<feature type="region of interest" description="Disordered" evidence="1">
    <location>
        <begin position="1"/>
        <end position="29"/>
    </location>
</feature>
<evidence type="ECO:0000256" key="1">
    <source>
        <dbReference type="SAM" id="MobiDB-lite"/>
    </source>
</evidence>
<reference evidence="2" key="3">
    <citation type="submission" date="2025-09" db="UniProtKB">
        <authorList>
            <consortium name="Ensembl"/>
        </authorList>
    </citation>
    <scope>IDENTIFICATION</scope>
    <source>
        <strain evidence="2">Isolate ISIS603380</strain>
    </source>
</reference>
<proteinExistence type="predicted"/>
<feature type="compositionally biased region" description="Polar residues" evidence="1">
    <location>
        <begin position="83"/>
        <end position="93"/>
    </location>
</feature>
<accession>G3TFM6</accession>
<feature type="compositionally biased region" description="Pro residues" evidence="1">
    <location>
        <begin position="62"/>
        <end position="78"/>
    </location>
</feature>
<dbReference type="Pfam" id="PF02389">
    <property type="entry name" value="Cornifin"/>
    <property type="match status" value="2"/>
</dbReference>
<feature type="region of interest" description="Disordered" evidence="1">
    <location>
        <begin position="52"/>
        <end position="162"/>
    </location>
</feature>
<protein>
    <submittedName>
        <fullName evidence="2">Uncharacterized protein</fullName>
    </submittedName>
</protein>
<name>G3TFM6_LOXAF</name>
<feature type="compositionally biased region" description="Pro residues" evidence="1">
    <location>
        <begin position="121"/>
        <end position="132"/>
    </location>
</feature>
<dbReference type="GeneTree" id="ENSGT00940000163019"/>
<reference evidence="2" key="2">
    <citation type="submission" date="2025-08" db="UniProtKB">
        <authorList>
            <consortium name="Ensembl"/>
        </authorList>
    </citation>
    <scope>IDENTIFICATION</scope>
    <source>
        <strain evidence="2">Isolate ISIS603380</strain>
    </source>
</reference>
<organism evidence="2 3">
    <name type="scientific">Loxodonta africana</name>
    <name type="common">African elephant</name>
    <dbReference type="NCBI Taxonomy" id="9785"/>
    <lineage>
        <taxon>Eukaryota</taxon>
        <taxon>Metazoa</taxon>
        <taxon>Chordata</taxon>
        <taxon>Craniata</taxon>
        <taxon>Vertebrata</taxon>
        <taxon>Euteleostomi</taxon>
        <taxon>Mammalia</taxon>
        <taxon>Eutheria</taxon>
        <taxon>Afrotheria</taxon>
        <taxon>Proboscidea</taxon>
        <taxon>Elephantidae</taxon>
        <taxon>Loxodonta</taxon>
    </lineage>
</organism>
<reference evidence="2 3" key="1">
    <citation type="submission" date="2009-06" db="EMBL/GenBank/DDBJ databases">
        <title>The Genome Sequence of Loxodonta africana (African elephant).</title>
        <authorList>
            <person name="Di Palma F."/>
            <person name="Heiman D."/>
            <person name="Young S."/>
            <person name="Johnson J."/>
            <person name="Lander E.S."/>
            <person name="Lindblad-Toh K."/>
        </authorList>
    </citation>
    <scope>NUCLEOTIDE SEQUENCE [LARGE SCALE GENOMIC DNA]</scope>
    <source>
        <strain evidence="2 3">Isolate ISIS603380</strain>
    </source>
</reference>
<evidence type="ECO:0000313" key="3">
    <source>
        <dbReference type="Proteomes" id="UP000007646"/>
    </source>
</evidence>
<feature type="compositionally biased region" description="Basic and acidic residues" evidence="1">
    <location>
        <begin position="52"/>
        <end position="61"/>
    </location>
</feature>
<evidence type="ECO:0000313" key="2">
    <source>
        <dbReference type="Ensembl" id="ENSLAFP00000013143.2"/>
    </source>
</evidence>
<keyword evidence="3" id="KW-1185">Reference proteome</keyword>
<dbReference type="Ensembl" id="ENSLAFT00000015673.2">
    <property type="protein sequence ID" value="ENSLAFP00000013143.2"/>
    <property type="gene ID" value="ENSLAFG00000015677.2"/>
</dbReference>
<dbReference type="HOGENOM" id="CLU_101829_1_0_1"/>